<reference evidence="1" key="1">
    <citation type="submission" date="2014-11" db="EMBL/GenBank/DDBJ databases">
        <authorList>
            <person name="Amaro Gonzalez C."/>
        </authorList>
    </citation>
    <scope>NUCLEOTIDE SEQUENCE</scope>
</reference>
<reference evidence="1" key="2">
    <citation type="journal article" date="2015" name="Fish Shellfish Immunol.">
        <title>Early steps in the European eel (Anguilla anguilla)-Vibrio vulnificus interaction in the gills: Role of the RtxA13 toxin.</title>
        <authorList>
            <person name="Callol A."/>
            <person name="Pajuelo D."/>
            <person name="Ebbesson L."/>
            <person name="Teles M."/>
            <person name="MacKenzie S."/>
            <person name="Amaro C."/>
        </authorList>
    </citation>
    <scope>NUCLEOTIDE SEQUENCE</scope>
</reference>
<accession>A0A0E9SCC0</accession>
<dbReference type="EMBL" id="GBXM01069695">
    <property type="protein sequence ID" value="JAH38882.1"/>
    <property type="molecule type" value="Transcribed_RNA"/>
</dbReference>
<evidence type="ECO:0000313" key="1">
    <source>
        <dbReference type="EMBL" id="JAH38882.1"/>
    </source>
</evidence>
<dbReference type="AlphaFoldDB" id="A0A0E9SCC0"/>
<name>A0A0E9SCC0_ANGAN</name>
<protein>
    <submittedName>
        <fullName evidence="1">Uncharacterized protein</fullName>
    </submittedName>
</protein>
<sequence length="25" mass="2782">MSCVPRGSSCSCNYLYSKVPPHPRL</sequence>
<organism evidence="1">
    <name type="scientific">Anguilla anguilla</name>
    <name type="common">European freshwater eel</name>
    <name type="synonym">Muraena anguilla</name>
    <dbReference type="NCBI Taxonomy" id="7936"/>
    <lineage>
        <taxon>Eukaryota</taxon>
        <taxon>Metazoa</taxon>
        <taxon>Chordata</taxon>
        <taxon>Craniata</taxon>
        <taxon>Vertebrata</taxon>
        <taxon>Euteleostomi</taxon>
        <taxon>Actinopterygii</taxon>
        <taxon>Neopterygii</taxon>
        <taxon>Teleostei</taxon>
        <taxon>Anguilliformes</taxon>
        <taxon>Anguillidae</taxon>
        <taxon>Anguilla</taxon>
    </lineage>
</organism>
<proteinExistence type="predicted"/>